<dbReference type="PROSITE" id="PS50110">
    <property type="entry name" value="RESPONSE_REGULATORY"/>
    <property type="match status" value="1"/>
</dbReference>
<comment type="catalytic activity">
    <reaction evidence="1">
        <text>ATP + protein L-histidine = ADP + protein N-phospho-L-histidine.</text>
        <dbReference type="EC" id="2.7.13.3"/>
    </reaction>
</comment>
<dbReference type="InterPro" id="IPR001789">
    <property type="entry name" value="Sig_transdc_resp-reg_receiver"/>
</dbReference>
<dbReference type="CDD" id="cd17546">
    <property type="entry name" value="REC_hyHK_CKI1_RcsC-like"/>
    <property type="match status" value="1"/>
</dbReference>
<dbReference type="Gene3D" id="1.10.287.130">
    <property type="match status" value="1"/>
</dbReference>
<evidence type="ECO:0000256" key="3">
    <source>
        <dbReference type="ARBA" id="ARBA00022553"/>
    </source>
</evidence>
<dbReference type="InterPro" id="IPR003661">
    <property type="entry name" value="HisK_dim/P_dom"/>
</dbReference>
<dbReference type="InterPro" id="IPR011006">
    <property type="entry name" value="CheY-like_superfamily"/>
</dbReference>
<proteinExistence type="predicted"/>
<feature type="modified residue" description="4-aspartylphosphate" evidence="4">
    <location>
        <position position="520"/>
    </location>
</feature>
<feature type="transmembrane region" description="Helical" evidence="6">
    <location>
        <begin position="88"/>
        <end position="118"/>
    </location>
</feature>
<dbReference type="PANTHER" id="PTHR45339">
    <property type="entry name" value="HYBRID SIGNAL TRANSDUCTION HISTIDINE KINASE J"/>
    <property type="match status" value="1"/>
</dbReference>
<dbReference type="RefSeq" id="WP_173075892.1">
    <property type="nucleotide sequence ID" value="NZ_CP041345.1"/>
</dbReference>
<feature type="transmembrane region" description="Helical" evidence="6">
    <location>
        <begin position="162"/>
        <end position="181"/>
    </location>
</feature>
<dbReference type="EMBL" id="CP041345">
    <property type="protein sequence ID" value="QKG80789.1"/>
    <property type="molecule type" value="Genomic_DNA"/>
</dbReference>
<dbReference type="PROSITE" id="PS50109">
    <property type="entry name" value="HIS_KIN"/>
    <property type="match status" value="1"/>
</dbReference>
<reference evidence="9 10" key="1">
    <citation type="submission" date="2019-07" db="EMBL/GenBank/DDBJ databases">
        <title>Thalassofilum flectens gen. nov., sp. nov., a novel moderate thermophilic anaerobe from a shallow sea hot spring in Kunashir Island (Russia), representing a new family in the order Bacteroidales, and proposal of Thalassofilacea fam. nov.</title>
        <authorList>
            <person name="Kochetkova T.V."/>
            <person name="Podosokorskaya O.A."/>
            <person name="Novikov A."/>
            <person name="Elcheninov A.G."/>
            <person name="Toshchakov S.V."/>
            <person name="Kublanov I.V."/>
        </authorList>
    </citation>
    <scope>NUCLEOTIDE SEQUENCE [LARGE SCALE GENOMIC DNA]</scope>
    <source>
        <strain evidence="9 10">38-H</strain>
    </source>
</reference>
<gene>
    <name evidence="9" type="ORF">FHG85_11110</name>
</gene>
<dbReference type="SUPFAM" id="SSF47384">
    <property type="entry name" value="Homodimeric domain of signal transducing histidine kinase"/>
    <property type="match status" value="1"/>
</dbReference>
<dbReference type="GO" id="GO:0000155">
    <property type="term" value="F:phosphorelay sensor kinase activity"/>
    <property type="evidence" value="ECO:0007669"/>
    <property type="project" value="InterPro"/>
</dbReference>
<evidence type="ECO:0000256" key="2">
    <source>
        <dbReference type="ARBA" id="ARBA00012438"/>
    </source>
</evidence>
<dbReference type="Gene3D" id="3.30.565.10">
    <property type="entry name" value="Histidine kinase-like ATPase, C-terminal domain"/>
    <property type="match status" value="1"/>
</dbReference>
<evidence type="ECO:0000313" key="10">
    <source>
        <dbReference type="Proteomes" id="UP000500961"/>
    </source>
</evidence>
<protein>
    <recommendedName>
        <fullName evidence="2">histidine kinase</fullName>
        <ecNumber evidence="2">2.7.13.3</ecNumber>
    </recommendedName>
</protein>
<accession>A0A7D3Y5Q2</accession>
<feature type="compositionally biased region" description="Low complexity" evidence="5">
    <location>
        <begin position="439"/>
        <end position="458"/>
    </location>
</feature>
<evidence type="ECO:0000313" key="9">
    <source>
        <dbReference type="EMBL" id="QKG80789.1"/>
    </source>
</evidence>
<dbReference type="Gene3D" id="3.40.50.2300">
    <property type="match status" value="1"/>
</dbReference>
<feature type="transmembrane region" description="Helical" evidence="6">
    <location>
        <begin position="54"/>
        <end position="76"/>
    </location>
</feature>
<feature type="region of interest" description="Disordered" evidence="5">
    <location>
        <begin position="439"/>
        <end position="463"/>
    </location>
</feature>
<evidence type="ECO:0000256" key="5">
    <source>
        <dbReference type="SAM" id="MobiDB-lite"/>
    </source>
</evidence>
<keyword evidence="6" id="KW-1133">Transmembrane helix</keyword>
<dbReference type="CDD" id="cd00082">
    <property type="entry name" value="HisKA"/>
    <property type="match status" value="1"/>
</dbReference>
<evidence type="ECO:0000256" key="4">
    <source>
        <dbReference type="PROSITE-ProRule" id="PRU00169"/>
    </source>
</evidence>
<feature type="domain" description="Histidine kinase" evidence="7">
    <location>
        <begin position="209"/>
        <end position="429"/>
    </location>
</feature>
<evidence type="ECO:0000259" key="8">
    <source>
        <dbReference type="PROSITE" id="PS50110"/>
    </source>
</evidence>
<dbReference type="SUPFAM" id="SSF52172">
    <property type="entry name" value="CheY-like"/>
    <property type="match status" value="1"/>
</dbReference>
<organism evidence="9 10">
    <name type="scientific">Tenuifilum thalassicum</name>
    <dbReference type="NCBI Taxonomy" id="2590900"/>
    <lineage>
        <taxon>Bacteria</taxon>
        <taxon>Pseudomonadati</taxon>
        <taxon>Bacteroidota</taxon>
        <taxon>Bacteroidia</taxon>
        <taxon>Bacteroidales</taxon>
        <taxon>Tenuifilaceae</taxon>
        <taxon>Tenuifilum</taxon>
    </lineage>
</organism>
<keyword evidence="10" id="KW-1185">Reference proteome</keyword>
<keyword evidence="3 4" id="KW-0597">Phosphoprotein</keyword>
<sequence>MKVANKIIEVLSLGVDAKATKETATKIKQFTIVSIPSIFIYLLLGISSSNTFNALPLALNFTVFTISFILVLQVLLSGKLSWQGLTLSIIYSLGILLNISIGYTNVNLALTLAFLPVILYKSCSYNSANLLIISYILVLSIFLYLTPTLGLPTQHLFYQNRLVLIISYSLYVLAISFITFFRDRQFQELEKQYLELQNEINKRTDYLAKLSHDIRTPLNNIVIVSNILTKQVHDDKQRDLVDTIQASSNNLMSILNNMFDMSISDISQDTSLQMPFDLQNTLNNTFRLFGTQAGTVGFFFKFDDRLPKTLLGDPVKLKQIFLNIVESIIKSKSTPKVIIDIRLSKMHESESNVDIFAEVTTNTPLLLHHADGVSATTNGSNSSMLSNQVFIEMLDLKIASKLVKENGGRLNVKLSSNDAQISFNFKLLKIPTTITEEPIEESQQQQFTQQEGNETQETAPTTNASKLENANVLLVEDNLINQKIVLLSLKKVVKNIDVAVNGKEALDKFGTSKYDIILMDVQMPIMNGFVAAKKIRELEESSNSHTPIIAITANALMGDREECLAAGMDDYISKPFQIEVLIQKMKNLLEKNS</sequence>
<keyword evidence="6" id="KW-0812">Transmembrane</keyword>
<dbReference type="EC" id="2.7.13.3" evidence="2"/>
<dbReference type="InterPro" id="IPR036097">
    <property type="entry name" value="HisK_dim/P_sf"/>
</dbReference>
<evidence type="ECO:0000256" key="1">
    <source>
        <dbReference type="ARBA" id="ARBA00000085"/>
    </source>
</evidence>
<dbReference type="Proteomes" id="UP000500961">
    <property type="component" value="Chromosome"/>
</dbReference>
<evidence type="ECO:0000256" key="6">
    <source>
        <dbReference type="SAM" id="Phobius"/>
    </source>
</evidence>
<dbReference type="KEGG" id="ttz:FHG85_11110"/>
<dbReference type="SMART" id="SM00388">
    <property type="entry name" value="HisKA"/>
    <property type="match status" value="1"/>
</dbReference>
<feature type="transmembrane region" description="Helical" evidence="6">
    <location>
        <begin position="130"/>
        <end position="150"/>
    </location>
</feature>
<evidence type="ECO:0000259" key="7">
    <source>
        <dbReference type="PROSITE" id="PS50109"/>
    </source>
</evidence>
<dbReference type="Pfam" id="PF00512">
    <property type="entry name" value="HisKA"/>
    <property type="match status" value="1"/>
</dbReference>
<dbReference type="InterPro" id="IPR005467">
    <property type="entry name" value="His_kinase_dom"/>
</dbReference>
<dbReference type="InterPro" id="IPR036890">
    <property type="entry name" value="HATPase_C_sf"/>
</dbReference>
<feature type="transmembrane region" description="Helical" evidence="6">
    <location>
        <begin position="30"/>
        <end position="48"/>
    </location>
</feature>
<feature type="domain" description="Response regulatory" evidence="8">
    <location>
        <begin position="471"/>
        <end position="589"/>
    </location>
</feature>
<keyword evidence="6" id="KW-0472">Membrane</keyword>
<dbReference type="Pfam" id="PF00072">
    <property type="entry name" value="Response_reg"/>
    <property type="match status" value="1"/>
</dbReference>
<dbReference type="PANTHER" id="PTHR45339:SF3">
    <property type="entry name" value="HISTIDINE KINASE"/>
    <property type="match status" value="1"/>
</dbReference>
<dbReference type="AlphaFoldDB" id="A0A7D3Y5Q2"/>
<name>A0A7D3Y5Q2_9BACT</name>
<dbReference type="SMART" id="SM00448">
    <property type="entry name" value="REC"/>
    <property type="match status" value="1"/>
</dbReference>